<proteinExistence type="predicted"/>
<sequence length="136" mass="15441">MTNYNAQRFATEVEIITTKLVETLKSKNADYGNNVDKNIDEWGLSSLAIRLDDKLSRFKNLIKESKTRQVSDEAIEDTLLDLAGYAILGYRKMQEMNHKVVDKIDKEVATAIEKALKEATTQDKRTLGSTTFTFNC</sequence>
<protein>
    <submittedName>
        <fullName evidence="2">Nucleotide modification associated domain-containing protein</fullName>
    </submittedName>
</protein>
<accession>A0ABV1MVI3</accession>
<evidence type="ECO:0000313" key="3">
    <source>
        <dbReference type="Proteomes" id="UP001478862"/>
    </source>
</evidence>
<comment type="caution">
    <text evidence="2">The sequence shown here is derived from an EMBL/GenBank/DDBJ whole genome shotgun (WGS) entry which is preliminary data.</text>
</comment>
<gene>
    <name evidence="2" type="ORF">ABNX05_17970</name>
</gene>
<feature type="domain" description="Nucleotide modification associated" evidence="1">
    <location>
        <begin position="27"/>
        <end position="89"/>
    </location>
</feature>
<evidence type="ECO:0000313" key="2">
    <source>
        <dbReference type="EMBL" id="MEQ6356513.1"/>
    </source>
</evidence>
<dbReference type="InterPro" id="IPR011630">
    <property type="entry name" value="DUF1599"/>
</dbReference>
<reference evidence="2 3" key="1">
    <citation type="submission" date="2024-06" db="EMBL/GenBank/DDBJ databases">
        <title>Lysinibacillus zambalefons sp. nov., a Novel Firmicute Isolated from the Poon Bato Zambales Hyperalkaline Spring.</title>
        <authorList>
            <person name="Aja J.A."/>
            <person name="Lazaro J.E.H."/>
            <person name="Llorin L.D."/>
            <person name="Lim K.R."/>
            <person name="Teodosio J."/>
            <person name="Dalisay D.S."/>
        </authorList>
    </citation>
    <scope>NUCLEOTIDE SEQUENCE [LARGE SCALE GENOMIC DNA]</scope>
    <source>
        <strain evidence="2 3">M3</strain>
    </source>
</reference>
<name>A0ABV1MVI3_9BACI</name>
<dbReference type="Proteomes" id="UP001478862">
    <property type="component" value="Unassembled WGS sequence"/>
</dbReference>
<dbReference type="EMBL" id="JBEGDG010000015">
    <property type="protein sequence ID" value="MEQ6356513.1"/>
    <property type="molecule type" value="Genomic_DNA"/>
</dbReference>
<organism evidence="2 3">
    <name type="scientific">Lysinibacillus zambalensis</name>
    <dbReference type="NCBI Taxonomy" id="3160866"/>
    <lineage>
        <taxon>Bacteria</taxon>
        <taxon>Bacillati</taxon>
        <taxon>Bacillota</taxon>
        <taxon>Bacilli</taxon>
        <taxon>Bacillales</taxon>
        <taxon>Bacillaceae</taxon>
        <taxon>Lysinibacillus</taxon>
    </lineage>
</organism>
<keyword evidence="3" id="KW-1185">Reference proteome</keyword>
<dbReference type="Pfam" id="PF07659">
    <property type="entry name" value="DUF1599"/>
    <property type="match status" value="1"/>
</dbReference>
<evidence type="ECO:0000259" key="1">
    <source>
        <dbReference type="Pfam" id="PF07659"/>
    </source>
</evidence>
<dbReference type="RefSeq" id="WP_349660958.1">
    <property type="nucleotide sequence ID" value="NZ_JBEGDG010000015.1"/>
</dbReference>